<evidence type="ECO:0000256" key="9">
    <source>
        <dbReference type="SAM" id="MobiDB-lite"/>
    </source>
</evidence>
<evidence type="ECO:0000256" key="3">
    <source>
        <dbReference type="ARBA" id="ARBA00022801"/>
    </source>
</evidence>
<dbReference type="InterPro" id="IPR030386">
    <property type="entry name" value="G_GB1_RHD3_dom"/>
</dbReference>
<dbReference type="CDD" id="cd01851">
    <property type="entry name" value="GBP"/>
    <property type="match status" value="1"/>
</dbReference>
<keyword evidence="6 8" id="KW-0342">GTP-binding</keyword>
<comment type="subcellular location">
    <subcellularLocation>
        <location evidence="8">Endoplasmic reticulum membrane</location>
        <topology evidence="8">Multi-pass membrane protein</topology>
    </subcellularLocation>
    <text evidence="8">Enriched in the cortical ER. Concentrated in punctae along the ER tubules.</text>
</comment>
<dbReference type="PANTHER" id="PTHR45923">
    <property type="entry name" value="PROTEIN SEY1"/>
    <property type="match status" value="1"/>
</dbReference>
<organism evidence="12 13">
    <name type="scientific">Lachancea meyersii CBS 8951</name>
    <dbReference type="NCBI Taxonomy" id="1266667"/>
    <lineage>
        <taxon>Eukaryota</taxon>
        <taxon>Fungi</taxon>
        <taxon>Dikarya</taxon>
        <taxon>Ascomycota</taxon>
        <taxon>Saccharomycotina</taxon>
        <taxon>Saccharomycetes</taxon>
        <taxon>Saccharomycetales</taxon>
        <taxon>Saccharomycetaceae</taxon>
        <taxon>Lachancea</taxon>
    </lineage>
</organism>
<dbReference type="GO" id="GO:0016320">
    <property type="term" value="P:endoplasmic reticulum membrane fusion"/>
    <property type="evidence" value="ECO:0007669"/>
    <property type="project" value="TreeGrafter"/>
</dbReference>
<dbReference type="InterPro" id="IPR008803">
    <property type="entry name" value="RHD3/Sey1"/>
</dbReference>
<dbReference type="Proteomes" id="UP000191144">
    <property type="component" value="Chromosome D"/>
</dbReference>
<keyword evidence="5 8" id="KW-1133">Transmembrane helix</keyword>
<gene>
    <name evidence="8" type="primary">SEY1</name>
    <name evidence="12" type="ORF">LAME_0D09758G</name>
</gene>
<feature type="compositionally biased region" description="Basic and acidic residues" evidence="9">
    <location>
        <begin position="780"/>
        <end position="792"/>
    </location>
</feature>
<evidence type="ECO:0000256" key="5">
    <source>
        <dbReference type="ARBA" id="ARBA00022989"/>
    </source>
</evidence>
<feature type="compositionally biased region" description="Low complexity" evidence="9">
    <location>
        <begin position="763"/>
        <end position="773"/>
    </location>
</feature>
<reference evidence="13" key="1">
    <citation type="submission" date="2016-03" db="EMBL/GenBank/DDBJ databases">
        <authorList>
            <person name="Devillers Hugo."/>
        </authorList>
    </citation>
    <scope>NUCLEOTIDE SEQUENCE [LARGE SCALE GENOMIC DNA]</scope>
</reference>
<dbReference type="Pfam" id="PF05879">
    <property type="entry name" value="RHD3_GTPase"/>
    <property type="match status" value="1"/>
</dbReference>
<dbReference type="Gene3D" id="3.40.50.300">
    <property type="entry name" value="P-loop containing nucleotide triphosphate hydrolases"/>
    <property type="match status" value="1"/>
</dbReference>
<dbReference type="Pfam" id="PF20428">
    <property type="entry name" value="Sey1_3HB"/>
    <property type="match status" value="1"/>
</dbReference>
<dbReference type="InterPro" id="IPR046758">
    <property type="entry name" value="Sey1/RHD3-like_3HB"/>
</dbReference>
<evidence type="ECO:0000313" key="13">
    <source>
        <dbReference type="Proteomes" id="UP000191144"/>
    </source>
</evidence>
<dbReference type="HAMAP" id="MF_03109">
    <property type="entry name" value="Sey1"/>
    <property type="match status" value="1"/>
</dbReference>
<sequence>MSTSDVAIQLINEAKEFHPEVLDFFDKCVESRDVGMDYHVISVFGSQSSGKSTLLNALFGTHFDTMNAKEKRQQTTKGIWLGHTKDVAVSTDKREPMKDLFVLDVEGSDGAERGEDQDFERKAALFAIAVSEILIVNMWEQQVGLYQGNNMALLKTVFEVNLSLFGHRNDHKVLLLFVIRDHVGVTPLTSLQQTLETELEDIWSGLTKPEGCSGRSLYDFFDLKFTALAHKVLQPDVFSENVGSLGLKFQDKTGTEATYFKPEYHHNLPLDGWTMYAGNCWNQIETNKDLDLPTQQILVAKFKTEEIAQQAFAVFSENYPKDSFEANEQSKLIETLHDLKAQCIEEYDTYASRYAKPVYTETRSGLVNDIEAKFRETVSQHLLNLTEILISAFEKGVLKRSKATPFDQQLESARSEASDKFHVAVSDFTNRELLTHLTKEEALFSSALEQACATQIQKELKQIVVRSNKLITNGIKDEIVFLLAHPEKDLWDQVMKSFNDIICKSVQRFSPEVGQFDFQIGVSEDENKKVYEQIRSSAWASLHEIVHDYLTEDNVASILRERFENKFRFDENDSPRLWKNEEEIDAVYRVAKEHATEVLDVLSLAATSRHIEVIPDVRVKALNGLDEEIDLRGEYEDDEGVFHQKSFAHILTASQREKVLQNFKRQINTTVIEAKRSIIRTTTHIPVYVYALIAVLGWNEFLMIIRNPLFVTLLLIFGVAFYFVHKLNLWNPLLTLANSAVSETKALAKDKIMGFLEDKPEAAASWSSTSSNSGHKKTSVPKEEFELQDMPKESAPSAVDEE</sequence>
<dbReference type="EMBL" id="LT598482">
    <property type="protein sequence ID" value="SCU87352.1"/>
    <property type="molecule type" value="Genomic_DNA"/>
</dbReference>
<dbReference type="InterPro" id="IPR027417">
    <property type="entry name" value="P-loop_NTPase"/>
</dbReference>
<feature type="topological domain" description="Cytoplasmic" evidence="8">
    <location>
        <begin position="1"/>
        <end position="684"/>
    </location>
</feature>
<dbReference type="PANTHER" id="PTHR45923:SF2">
    <property type="entry name" value="PROTEIN SEY1"/>
    <property type="match status" value="1"/>
</dbReference>
<dbReference type="GO" id="GO:0005525">
    <property type="term" value="F:GTP binding"/>
    <property type="evidence" value="ECO:0007669"/>
    <property type="project" value="UniProtKB-UniRule"/>
</dbReference>
<evidence type="ECO:0000256" key="2">
    <source>
        <dbReference type="ARBA" id="ARBA00022741"/>
    </source>
</evidence>
<feature type="domain" description="GB1/RHD3-type G" evidence="11">
    <location>
        <begin position="35"/>
        <end position="264"/>
    </location>
</feature>
<protein>
    <submittedName>
        <fullName evidence="12">LAME_0D09758g1_1</fullName>
    </submittedName>
</protein>
<feature type="topological domain" description="Lumenal" evidence="8">
    <location>
        <begin position="706"/>
        <end position="708"/>
    </location>
</feature>
<evidence type="ECO:0000256" key="10">
    <source>
        <dbReference type="SAM" id="Phobius"/>
    </source>
</evidence>
<accession>A0A1G4JBY4</accession>
<comment type="similarity">
    <text evidence="8">Belongs to the TRAFAC class dynamin-like GTPase superfamily. GB1/RHD3 GTPase family. RHD3 subfamily.</text>
</comment>
<keyword evidence="3 8" id="KW-0378">Hydrolase</keyword>
<evidence type="ECO:0000256" key="7">
    <source>
        <dbReference type="ARBA" id="ARBA00023136"/>
    </source>
</evidence>
<evidence type="ECO:0000256" key="4">
    <source>
        <dbReference type="ARBA" id="ARBA00022824"/>
    </source>
</evidence>
<evidence type="ECO:0000256" key="6">
    <source>
        <dbReference type="ARBA" id="ARBA00023134"/>
    </source>
</evidence>
<proteinExistence type="inferred from homology"/>
<dbReference type="GO" id="GO:0003924">
    <property type="term" value="F:GTPase activity"/>
    <property type="evidence" value="ECO:0007669"/>
    <property type="project" value="UniProtKB-UniRule"/>
</dbReference>
<keyword evidence="7 8" id="KW-0472">Membrane</keyword>
<evidence type="ECO:0000259" key="11">
    <source>
        <dbReference type="PROSITE" id="PS51715"/>
    </source>
</evidence>
<keyword evidence="2 8" id="KW-0547">Nucleotide-binding</keyword>
<keyword evidence="4 8" id="KW-0256">Endoplasmic reticulum</keyword>
<keyword evidence="1 8" id="KW-0812">Transmembrane</keyword>
<feature type="topological domain" description="Cytoplasmic" evidence="8">
    <location>
        <begin position="730"/>
        <end position="802"/>
    </location>
</feature>
<dbReference type="FunFam" id="3.40.50.300:FF:000727">
    <property type="entry name" value="Protein SEY1 homolog"/>
    <property type="match status" value="1"/>
</dbReference>
<dbReference type="PROSITE" id="PS51715">
    <property type="entry name" value="G_GB1_RHD3"/>
    <property type="match status" value="1"/>
</dbReference>
<dbReference type="SUPFAM" id="SSF52540">
    <property type="entry name" value="P-loop containing nucleoside triphosphate hydrolases"/>
    <property type="match status" value="1"/>
</dbReference>
<dbReference type="GO" id="GO:0005789">
    <property type="term" value="C:endoplasmic reticulum membrane"/>
    <property type="evidence" value="ECO:0007669"/>
    <property type="project" value="UniProtKB-SubCell"/>
</dbReference>
<evidence type="ECO:0000256" key="1">
    <source>
        <dbReference type="ARBA" id="ARBA00022692"/>
    </source>
</evidence>
<evidence type="ECO:0000313" key="12">
    <source>
        <dbReference type="EMBL" id="SCU87352.1"/>
    </source>
</evidence>
<dbReference type="AlphaFoldDB" id="A0A1G4JBY4"/>
<evidence type="ECO:0000256" key="8">
    <source>
        <dbReference type="HAMAP-Rule" id="MF_03109"/>
    </source>
</evidence>
<feature type="binding site" evidence="8">
    <location>
        <begin position="45"/>
        <end position="52"/>
    </location>
    <ligand>
        <name>GTP</name>
        <dbReference type="ChEBI" id="CHEBI:37565"/>
    </ligand>
</feature>
<name>A0A1G4JBY4_9SACH</name>
<dbReference type="OrthoDB" id="1597724at2759"/>
<keyword evidence="13" id="KW-1185">Reference proteome</keyword>
<feature type="transmembrane region" description="Helical" evidence="10">
    <location>
        <begin position="709"/>
        <end position="725"/>
    </location>
</feature>
<feature type="region of interest" description="Disordered" evidence="9">
    <location>
        <begin position="763"/>
        <end position="802"/>
    </location>
</feature>